<keyword evidence="1" id="KW-1133">Transmembrane helix</keyword>
<keyword evidence="3" id="KW-1185">Reference proteome</keyword>
<dbReference type="InterPro" id="IPR019635">
    <property type="entry name" value="DUF2500"/>
</dbReference>
<proteinExistence type="predicted"/>
<reference evidence="2" key="1">
    <citation type="submission" date="2020-08" db="EMBL/GenBank/DDBJ databases">
        <title>Genome public.</title>
        <authorList>
            <person name="Liu C."/>
            <person name="Sun Q."/>
        </authorList>
    </citation>
    <scope>NUCLEOTIDE SEQUENCE</scope>
    <source>
        <strain evidence="2">BX8</strain>
    </source>
</reference>
<sequence>MYTQSGDFYITSFIVMFSMVIGLVLIIIIYNWWKNRCSPLIVTQATVTDKRIEEHYVRSKRSAGIGYRTRKVLIYYITFNLEGGENIELRTKEIVYSELQYNDCGKLTFKESKYINFEKV</sequence>
<dbReference type="Gene3D" id="2.40.50.660">
    <property type="match status" value="1"/>
</dbReference>
<keyword evidence="1" id="KW-0472">Membrane</keyword>
<keyword evidence="1" id="KW-0812">Transmembrane</keyword>
<accession>A0A923L134</accession>
<evidence type="ECO:0000313" key="3">
    <source>
        <dbReference type="Proteomes" id="UP000659630"/>
    </source>
</evidence>
<organism evidence="2 3">
    <name type="scientific">Anaerofilum hominis</name>
    <dbReference type="NCBI Taxonomy" id="2763016"/>
    <lineage>
        <taxon>Bacteria</taxon>
        <taxon>Bacillati</taxon>
        <taxon>Bacillota</taxon>
        <taxon>Clostridia</taxon>
        <taxon>Eubacteriales</taxon>
        <taxon>Oscillospiraceae</taxon>
        <taxon>Anaerofilum</taxon>
    </lineage>
</organism>
<evidence type="ECO:0000256" key="1">
    <source>
        <dbReference type="SAM" id="Phobius"/>
    </source>
</evidence>
<dbReference type="EMBL" id="JACONZ010000001">
    <property type="protein sequence ID" value="MBC5580583.1"/>
    <property type="molecule type" value="Genomic_DNA"/>
</dbReference>
<dbReference type="Pfam" id="PF10694">
    <property type="entry name" value="DUF2500"/>
    <property type="match status" value="1"/>
</dbReference>
<feature type="transmembrane region" description="Helical" evidence="1">
    <location>
        <begin position="12"/>
        <end position="33"/>
    </location>
</feature>
<comment type="caution">
    <text evidence="2">The sequence shown here is derived from an EMBL/GenBank/DDBJ whole genome shotgun (WGS) entry which is preliminary data.</text>
</comment>
<dbReference type="AlphaFoldDB" id="A0A923L134"/>
<dbReference type="RefSeq" id="WP_186886925.1">
    <property type="nucleotide sequence ID" value="NZ_JACONZ010000001.1"/>
</dbReference>
<dbReference type="Proteomes" id="UP000659630">
    <property type="component" value="Unassembled WGS sequence"/>
</dbReference>
<evidence type="ECO:0000313" key="2">
    <source>
        <dbReference type="EMBL" id="MBC5580583.1"/>
    </source>
</evidence>
<gene>
    <name evidence="2" type="ORF">H8S23_03605</name>
</gene>
<protein>
    <submittedName>
        <fullName evidence="2">DUF2500 family protein</fullName>
    </submittedName>
</protein>
<name>A0A923L134_9FIRM</name>